<keyword evidence="6" id="KW-0645">Protease</keyword>
<feature type="domain" description="Peptidase M14" evidence="17">
    <location>
        <begin position="120"/>
        <end position="412"/>
    </location>
</feature>
<keyword evidence="4" id="KW-0964">Secreted</keyword>
<dbReference type="PANTHER" id="PTHR11705:SF153">
    <property type="entry name" value="ZINC CARBOXYPEPTIDASE A 1-LIKE PROTEIN"/>
    <property type="match status" value="1"/>
</dbReference>
<evidence type="ECO:0000256" key="3">
    <source>
        <dbReference type="ARBA" id="ARBA00005988"/>
    </source>
</evidence>
<dbReference type="InterPro" id="IPR036990">
    <property type="entry name" value="M14A-like_propep"/>
</dbReference>
<dbReference type="Pfam" id="PF02244">
    <property type="entry name" value="Propep_M14"/>
    <property type="match status" value="1"/>
</dbReference>
<dbReference type="PROSITE" id="PS52035">
    <property type="entry name" value="PEPTIDASE_M14"/>
    <property type="match status" value="1"/>
</dbReference>
<protein>
    <recommendedName>
        <fullName evidence="14">Zinc carboxypeptidase A 1</fullName>
    </recommendedName>
</protein>
<comment type="function">
    <text evidence="13">Involved in the digestion of the blood meal.</text>
</comment>
<dbReference type="PROSITE" id="PS51257">
    <property type="entry name" value="PROKAR_LIPOPROTEIN"/>
    <property type="match status" value="1"/>
</dbReference>
<dbReference type="AlphaFoldDB" id="A0A9Q0NBD7"/>
<name>A0A9Q0NBD7_9DIPT</name>
<dbReference type="PRINTS" id="PR00765">
    <property type="entry name" value="CRBOXYPTASEA"/>
</dbReference>
<keyword evidence="9" id="KW-0378">Hydrolase</keyword>
<evidence type="ECO:0000259" key="17">
    <source>
        <dbReference type="PROSITE" id="PS52035"/>
    </source>
</evidence>
<evidence type="ECO:0000313" key="18">
    <source>
        <dbReference type="EMBL" id="KAJ6647129.1"/>
    </source>
</evidence>
<dbReference type="SMART" id="SM00631">
    <property type="entry name" value="Zn_pept"/>
    <property type="match status" value="1"/>
</dbReference>
<dbReference type="SUPFAM" id="SSF53187">
    <property type="entry name" value="Zn-dependent exopeptidases"/>
    <property type="match status" value="1"/>
</dbReference>
<dbReference type="GO" id="GO:0006508">
    <property type="term" value="P:proteolysis"/>
    <property type="evidence" value="ECO:0007669"/>
    <property type="project" value="UniProtKB-KW"/>
</dbReference>
<comment type="similarity">
    <text evidence="3 15">Belongs to the peptidase M14 family.</text>
</comment>
<evidence type="ECO:0000256" key="9">
    <source>
        <dbReference type="ARBA" id="ARBA00022801"/>
    </source>
</evidence>
<evidence type="ECO:0000256" key="10">
    <source>
        <dbReference type="ARBA" id="ARBA00022833"/>
    </source>
</evidence>
<keyword evidence="8 16" id="KW-0732">Signal</keyword>
<evidence type="ECO:0000256" key="15">
    <source>
        <dbReference type="PROSITE-ProRule" id="PRU01379"/>
    </source>
</evidence>
<feature type="chain" id="PRO_5040410800" description="Zinc carboxypeptidase A 1" evidence="16">
    <location>
        <begin position="18"/>
        <end position="419"/>
    </location>
</feature>
<dbReference type="Gene3D" id="3.30.70.340">
    <property type="entry name" value="Metallocarboxypeptidase-like"/>
    <property type="match status" value="1"/>
</dbReference>
<evidence type="ECO:0000256" key="2">
    <source>
        <dbReference type="ARBA" id="ARBA00004613"/>
    </source>
</evidence>
<evidence type="ECO:0000313" key="19">
    <source>
        <dbReference type="Proteomes" id="UP001151699"/>
    </source>
</evidence>
<keyword evidence="10" id="KW-0862">Zinc</keyword>
<organism evidence="18 19">
    <name type="scientific">Pseudolycoriella hygida</name>
    <dbReference type="NCBI Taxonomy" id="35572"/>
    <lineage>
        <taxon>Eukaryota</taxon>
        <taxon>Metazoa</taxon>
        <taxon>Ecdysozoa</taxon>
        <taxon>Arthropoda</taxon>
        <taxon>Hexapoda</taxon>
        <taxon>Insecta</taxon>
        <taxon>Pterygota</taxon>
        <taxon>Neoptera</taxon>
        <taxon>Endopterygota</taxon>
        <taxon>Diptera</taxon>
        <taxon>Nematocera</taxon>
        <taxon>Sciaroidea</taxon>
        <taxon>Sciaridae</taxon>
        <taxon>Pseudolycoriella</taxon>
    </lineage>
</organism>
<dbReference type="EMBL" id="WJQU01000001">
    <property type="protein sequence ID" value="KAJ6647129.1"/>
    <property type="molecule type" value="Genomic_DNA"/>
</dbReference>
<dbReference type="OrthoDB" id="3626597at2759"/>
<sequence length="419" mass="46869">MKLQPVIVLLLAASCFAVKSRYDNYKLYSMQLQNEEQAKAVVELEQNTDSYDFWSALSLVRDVDVMVPPHKLAEFEDFLNRFNIQFHIKVENIQKLVDQQDPELTAHKNAEGTNAFDWTFFNTFAEINSWLDSRVAAYPNLLTNINIGTSLQGRQIRVIRYSSGPNHPAVFIEANFHAREWASSATATWIINELLTSTDQQLRALANTVDFYIVPVANPDGFVFSHESTRLWRKTRQSWGSCIGTDPNRNFDFFWMSAGASNNPCSDTYAGPNPFSEPETRAIRDFYGTIASRTRLFLSIHSFGQYLLFPLGHTTAQSNNHANLLSVGNAGAAAIRETAGADYLVGSSSVVLYATSGSTPDWAFGVHNTRLSYTFEVRPIRGSSNGFLLPPNQIIPNNREVLNGIVAMVAQARAIGQFE</sequence>
<dbReference type="InterPro" id="IPR000834">
    <property type="entry name" value="Peptidase_M14"/>
</dbReference>
<reference evidence="18" key="1">
    <citation type="submission" date="2022-07" db="EMBL/GenBank/DDBJ databases">
        <authorList>
            <person name="Trinca V."/>
            <person name="Uliana J.V.C."/>
            <person name="Torres T.T."/>
            <person name="Ward R.J."/>
            <person name="Monesi N."/>
        </authorList>
    </citation>
    <scope>NUCLEOTIDE SEQUENCE</scope>
    <source>
        <strain evidence="18">HSMRA1968</strain>
        <tissue evidence="18">Whole embryos</tissue>
    </source>
</reference>
<evidence type="ECO:0000256" key="6">
    <source>
        <dbReference type="ARBA" id="ARBA00022670"/>
    </source>
</evidence>
<dbReference type="Proteomes" id="UP001151699">
    <property type="component" value="Chromosome A"/>
</dbReference>
<evidence type="ECO:0000256" key="4">
    <source>
        <dbReference type="ARBA" id="ARBA00022525"/>
    </source>
</evidence>
<dbReference type="GO" id="GO:0005615">
    <property type="term" value="C:extracellular space"/>
    <property type="evidence" value="ECO:0007669"/>
    <property type="project" value="TreeGrafter"/>
</dbReference>
<evidence type="ECO:0000256" key="5">
    <source>
        <dbReference type="ARBA" id="ARBA00022645"/>
    </source>
</evidence>
<dbReference type="FunFam" id="3.40.630.10:FF:000040">
    <property type="entry name" value="zinc carboxypeptidase"/>
    <property type="match status" value="1"/>
</dbReference>
<proteinExistence type="inferred from homology"/>
<dbReference type="Pfam" id="PF00246">
    <property type="entry name" value="Peptidase_M14"/>
    <property type="match status" value="1"/>
</dbReference>
<feature type="signal peptide" evidence="16">
    <location>
        <begin position="1"/>
        <end position="17"/>
    </location>
</feature>
<comment type="cofactor">
    <cofactor evidence="1">
        <name>Zn(2+)</name>
        <dbReference type="ChEBI" id="CHEBI:29105"/>
    </cofactor>
</comment>
<dbReference type="SUPFAM" id="SSF54897">
    <property type="entry name" value="Protease propeptides/inhibitors"/>
    <property type="match status" value="1"/>
</dbReference>
<evidence type="ECO:0000256" key="16">
    <source>
        <dbReference type="SAM" id="SignalP"/>
    </source>
</evidence>
<feature type="active site" description="Proton donor/acceptor" evidence="15">
    <location>
        <position position="376"/>
    </location>
</feature>
<keyword evidence="11" id="KW-0482">Metalloprotease</keyword>
<dbReference type="GO" id="GO:0008270">
    <property type="term" value="F:zinc ion binding"/>
    <property type="evidence" value="ECO:0007669"/>
    <property type="project" value="InterPro"/>
</dbReference>
<keyword evidence="5 18" id="KW-0121">Carboxypeptidase</keyword>
<evidence type="ECO:0000256" key="8">
    <source>
        <dbReference type="ARBA" id="ARBA00022729"/>
    </source>
</evidence>
<dbReference type="PANTHER" id="PTHR11705">
    <property type="entry name" value="PROTEASE FAMILY M14 CARBOXYPEPTIDASE A,B"/>
    <property type="match status" value="1"/>
</dbReference>
<evidence type="ECO:0000256" key="14">
    <source>
        <dbReference type="ARBA" id="ARBA00069039"/>
    </source>
</evidence>
<gene>
    <name evidence="18" type="ORF">Bhyg_02349</name>
</gene>
<dbReference type="InterPro" id="IPR003146">
    <property type="entry name" value="M14A_act_pep"/>
</dbReference>
<comment type="subcellular location">
    <subcellularLocation>
        <location evidence="2">Secreted</location>
    </subcellularLocation>
</comment>
<keyword evidence="19" id="KW-1185">Reference proteome</keyword>
<dbReference type="FunFam" id="3.30.70.340:FF:000002">
    <property type="entry name" value="Carboxypeptidase A"/>
    <property type="match status" value="1"/>
</dbReference>
<evidence type="ECO:0000256" key="12">
    <source>
        <dbReference type="ARBA" id="ARBA00023157"/>
    </source>
</evidence>
<dbReference type="Gene3D" id="3.40.630.10">
    <property type="entry name" value="Zn peptidases"/>
    <property type="match status" value="1"/>
</dbReference>
<keyword evidence="12" id="KW-1015">Disulfide bond</keyword>
<accession>A0A9Q0NBD7</accession>
<keyword evidence="7" id="KW-0479">Metal-binding</keyword>
<evidence type="ECO:0000256" key="13">
    <source>
        <dbReference type="ARBA" id="ARBA00057299"/>
    </source>
</evidence>
<evidence type="ECO:0000256" key="7">
    <source>
        <dbReference type="ARBA" id="ARBA00022723"/>
    </source>
</evidence>
<dbReference type="CDD" id="cd03860">
    <property type="entry name" value="M14_CP_A-B_like"/>
    <property type="match status" value="1"/>
</dbReference>
<comment type="caution">
    <text evidence="18">The sequence shown here is derived from an EMBL/GenBank/DDBJ whole genome shotgun (WGS) entry which is preliminary data.</text>
</comment>
<evidence type="ECO:0000256" key="1">
    <source>
        <dbReference type="ARBA" id="ARBA00001947"/>
    </source>
</evidence>
<dbReference type="GO" id="GO:0004181">
    <property type="term" value="F:metallocarboxypeptidase activity"/>
    <property type="evidence" value="ECO:0007669"/>
    <property type="project" value="InterPro"/>
</dbReference>
<evidence type="ECO:0000256" key="11">
    <source>
        <dbReference type="ARBA" id="ARBA00023049"/>
    </source>
</evidence>